<keyword evidence="5" id="KW-0190">Covalent protein-DNA linkage</keyword>
<keyword evidence="10" id="KW-1185">Reference proteome</keyword>
<sequence>MLCKISNSASLNEIELQLNSKFDYDYLYQPVPVINGLKEASVCMVTSEAPHRIQYGIWGILPKGYKDSWKSFQSIYNTLEIECESITQTSWLFEALKYRRCLIVATGFYTSEIEDHVMHPYLNSLKNQGIFCFAGIYNVLEDGFISCSILTHTNGSSKYHLKNPRPLIISKNKYADFLTNPIPFEVTCVSSFEIDSHEFVQQEVTGRYR</sequence>
<protein>
    <recommendedName>
        <fullName evidence="8">Abasic site processing protein</fullName>
        <ecNumber evidence="8">3.4.-.-</ecNumber>
    </recommendedName>
</protein>
<evidence type="ECO:0000256" key="3">
    <source>
        <dbReference type="ARBA" id="ARBA00022763"/>
    </source>
</evidence>
<evidence type="ECO:0000256" key="2">
    <source>
        <dbReference type="ARBA" id="ARBA00022670"/>
    </source>
</evidence>
<dbReference type="SUPFAM" id="SSF143081">
    <property type="entry name" value="BB1717-like"/>
    <property type="match status" value="1"/>
</dbReference>
<dbReference type="EMBL" id="JAEHJZ010000014">
    <property type="protein sequence ID" value="MBJ7880494.1"/>
    <property type="molecule type" value="Genomic_DNA"/>
</dbReference>
<dbReference type="Proteomes" id="UP000662373">
    <property type="component" value="Unassembled WGS sequence"/>
</dbReference>
<keyword evidence="4 8" id="KW-0378">Hydrolase</keyword>
<dbReference type="PANTHER" id="PTHR13604:SF0">
    <property type="entry name" value="ABASIC SITE PROCESSING PROTEIN HMCES"/>
    <property type="match status" value="1"/>
</dbReference>
<dbReference type="Gene3D" id="3.90.1680.10">
    <property type="entry name" value="SOS response associated peptidase-like"/>
    <property type="match status" value="1"/>
</dbReference>
<dbReference type="RefSeq" id="WP_199598331.1">
    <property type="nucleotide sequence ID" value="NZ_JAEHJZ010000014.1"/>
</dbReference>
<name>A0A934KNF1_9FLAO</name>
<comment type="caution">
    <text evidence="9">The sequence shown here is derived from an EMBL/GenBank/DDBJ whole genome shotgun (WGS) entry which is preliminary data.</text>
</comment>
<dbReference type="GO" id="GO:0106300">
    <property type="term" value="P:protein-DNA covalent cross-linking repair"/>
    <property type="evidence" value="ECO:0007669"/>
    <property type="project" value="InterPro"/>
</dbReference>
<evidence type="ECO:0000256" key="5">
    <source>
        <dbReference type="ARBA" id="ARBA00023124"/>
    </source>
</evidence>
<reference evidence="9 10" key="1">
    <citation type="submission" date="2020-09" db="EMBL/GenBank/DDBJ databases">
        <title>Draft genome of Gelidibacter salicanalis PAMC21136.</title>
        <authorList>
            <person name="Park H."/>
        </authorList>
    </citation>
    <scope>NUCLEOTIDE SEQUENCE [LARGE SCALE GENOMIC DNA]</scope>
    <source>
        <strain evidence="9 10">PAMC21136</strain>
    </source>
</reference>
<accession>A0A934KNF1</accession>
<dbReference type="EC" id="3.4.-.-" evidence="8"/>
<keyword evidence="6" id="KW-0238">DNA-binding</keyword>
<evidence type="ECO:0000313" key="10">
    <source>
        <dbReference type="Proteomes" id="UP000662373"/>
    </source>
</evidence>
<dbReference type="GO" id="GO:0003697">
    <property type="term" value="F:single-stranded DNA binding"/>
    <property type="evidence" value="ECO:0007669"/>
    <property type="project" value="InterPro"/>
</dbReference>
<dbReference type="Pfam" id="PF02586">
    <property type="entry name" value="SRAP"/>
    <property type="match status" value="1"/>
</dbReference>
<evidence type="ECO:0000256" key="7">
    <source>
        <dbReference type="ARBA" id="ARBA00023239"/>
    </source>
</evidence>
<evidence type="ECO:0000256" key="1">
    <source>
        <dbReference type="ARBA" id="ARBA00008136"/>
    </source>
</evidence>
<comment type="similarity">
    <text evidence="1 8">Belongs to the SOS response-associated peptidase family.</text>
</comment>
<keyword evidence="3" id="KW-0227">DNA damage</keyword>
<dbReference type="InterPro" id="IPR003738">
    <property type="entry name" value="SRAP"/>
</dbReference>
<keyword evidence="7" id="KW-0456">Lyase</keyword>
<dbReference type="GO" id="GO:0016829">
    <property type="term" value="F:lyase activity"/>
    <property type="evidence" value="ECO:0007669"/>
    <property type="project" value="UniProtKB-KW"/>
</dbReference>
<dbReference type="GO" id="GO:0008233">
    <property type="term" value="F:peptidase activity"/>
    <property type="evidence" value="ECO:0007669"/>
    <property type="project" value="UniProtKB-KW"/>
</dbReference>
<evidence type="ECO:0000256" key="4">
    <source>
        <dbReference type="ARBA" id="ARBA00022801"/>
    </source>
</evidence>
<dbReference type="PANTHER" id="PTHR13604">
    <property type="entry name" value="DC12-RELATED"/>
    <property type="match status" value="1"/>
</dbReference>
<keyword evidence="2 8" id="KW-0645">Protease</keyword>
<evidence type="ECO:0000256" key="6">
    <source>
        <dbReference type="ARBA" id="ARBA00023125"/>
    </source>
</evidence>
<evidence type="ECO:0000256" key="8">
    <source>
        <dbReference type="RuleBase" id="RU364100"/>
    </source>
</evidence>
<organism evidence="9 10">
    <name type="scientific">Gelidibacter salicanalis</name>
    <dbReference type="NCBI Taxonomy" id="291193"/>
    <lineage>
        <taxon>Bacteria</taxon>
        <taxon>Pseudomonadati</taxon>
        <taxon>Bacteroidota</taxon>
        <taxon>Flavobacteriia</taxon>
        <taxon>Flavobacteriales</taxon>
        <taxon>Flavobacteriaceae</taxon>
        <taxon>Gelidibacter</taxon>
    </lineage>
</organism>
<evidence type="ECO:0000313" key="9">
    <source>
        <dbReference type="EMBL" id="MBJ7880494.1"/>
    </source>
</evidence>
<dbReference type="GO" id="GO:0006508">
    <property type="term" value="P:proteolysis"/>
    <property type="evidence" value="ECO:0007669"/>
    <property type="project" value="UniProtKB-KW"/>
</dbReference>
<dbReference type="InterPro" id="IPR036590">
    <property type="entry name" value="SRAP-like"/>
</dbReference>
<proteinExistence type="inferred from homology"/>
<dbReference type="AlphaFoldDB" id="A0A934KNF1"/>
<gene>
    <name evidence="9" type="ORF">JEM65_07520</name>
</gene>